<dbReference type="SUPFAM" id="SSF53335">
    <property type="entry name" value="S-adenosyl-L-methionine-dependent methyltransferases"/>
    <property type="match status" value="1"/>
</dbReference>
<dbReference type="PRINTS" id="PR00508">
    <property type="entry name" value="S21N4MTFRASE"/>
</dbReference>
<dbReference type="AlphaFoldDB" id="A0AAD2ZW24"/>
<dbReference type="GO" id="GO:0008170">
    <property type="term" value="F:N-methyltransferase activity"/>
    <property type="evidence" value="ECO:0007669"/>
    <property type="project" value="InterPro"/>
</dbReference>
<evidence type="ECO:0000256" key="3">
    <source>
        <dbReference type="ARBA" id="ARBA00022679"/>
    </source>
</evidence>
<dbReference type="Gene3D" id="3.40.50.150">
    <property type="entry name" value="Vaccinia Virus protein VP39"/>
    <property type="match status" value="2"/>
</dbReference>
<dbReference type="InterPro" id="IPR002052">
    <property type="entry name" value="DNA_methylase_N6_adenine_CS"/>
</dbReference>
<dbReference type="Pfam" id="PF01555">
    <property type="entry name" value="N6_N4_Mtase"/>
    <property type="match status" value="1"/>
</dbReference>
<dbReference type="Proteomes" id="UP000013237">
    <property type="component" value="Unassembled WGS sequence"/>
</dbReference>
<dbReference type="InterPro" id="IPR002941">
    <property type="entry name" value="DNA_methylase_N4/N6"/>
</dbReference>
<dbReference type="GO" id="GO:0009007">
    <property type="term" value="F:site-specific DNA-methyltransferase (adenine-specific) activity"/>
    <property type="evidence" value="ECO:0007669"/>
    <property type="project" value="TreeGrafter"/>
</dbReference>
<evidence type="ECO:0000313" key="6">
    <source>
        <dbReference type="EMBL" id="ENY79619.1"/>
    </source>
</evidence>
<gene>
    <name evidence="6" type="ORF">C206_00630</name>
</gene>
<dbReference type="RefSeq" id="WP_004573809.1">
    <property type="nucleotide sequence ID" value="NZ_APBQ01000005.1"/>
</dbReference>
<name>A0AAD2ZW24_PSEPU</name>
<evidence type="ECO:0000259" key="5">
    <source>
        <dbReference type="Pfam" id="PF01555"/>
    </source>
</evidence>
<dbReference type="InterPro" id="IPR001091">
    <property type="entry name" value="RM_Methyltransferase"/>
</dbReference>
<evidence type="ECO:0000256" key="2">
    <source>
        <dbReference type="ARBA" id="ARBA00022603"/>
    </source>
</evidence>
<organism evidence="6 7">
    <name type="scientific">Pseudomonas putida TRO1</name>
    <dbReference type="NCBI Taxonomy" id="1227924"/>
    <lineage>
        <taxon>Bacteria</taxon>
        <taxon>Pseudomonadati</taxon>
        <taxon>Pseudomonadota</taxon>
        <taxon>Gammaproteobacteria</taxon>
        <taxon>Pseudomonadales</taxon>
        <taxon>Pseudomonadaceae</taxon>
        <taxon>Pseudomonas</taxon>
    </lineage>
</organism>
<proteinExistence type="inferred from homology"/>
<comment type="caution">
    <text evidence="6">The sequence shown here is derived from an EMBL/GenBank/DDBJ whole genome shotgun (WGS) entry which is preliminary data.</text>
</comment>
<dbReference type="PROSITE" id="PS00092">
    <property type="entry name" value="N6_MTASE"/>
    <property type="match status" value="1"/>
</dbReference>
<feature type="domain" description="DNA methylase N-4/N-6" evidence="5">
    <location>
        <begin position="22"/>
        <end position="404"/>
    </location>
</feature>
<accession>A0AAD2ZW24</accession>
<dbReference type="GO" id="GO:0032259">
    <property type="term" value="P:methylation"/>
    <property type="evidence" value="ECO:0007669"/>
    <property type="project" value="UniProtKB-KW"/>
</dbReference>
<sequence>MTYTLHLGDCIDAMRGMPDNSVDSVVTDPPYGIRFMGKSWDGADIEARASYRASMPSHAAACGPNGGHRSVAAEAGKYDLTPAGMIAFQAFTLEWATECLRVLKPGGHLLSFAAARTYHHMAVGIEMAGFEIRDQIMWVFGSGFPKSHNLKGEYEGWGTALKPAHEPICMARKPLSGTVAANVLAHGTGALNIDGCRVAPTGEHRERVGEASQDQRYNDAGGTNFAAKPGIRGGDPAGRWPANLIHDGSPAVRLAFPDAVGQQGDLKETGRARPSSGRFGDMAAPHAHAARIETDKSAARFFYCAKTSRMDRNEGLGSGEQKAVSTNATMRKIEDADWPARNGNHHPTVKPTDLMAYLLRLITPPGGTALDPFMGSGSTGKAAMREGFHFIGCELDPEYLAIAKVRIEHELAKVTAAREQPAESQLSLFGS</sequence>
<dbReference type="PANTHER" id="PTHR13370:SF3">
    <property type="entry name" value="TRNA (GUANINE(10)-N2)-METHYLTRANSFERASE HOMOLOG"/>
    <property type="match status" value="1"/>
</dbReference>
<protein>
    <recommendedName>
        <fullName evidence="4">Methyltransferase</fullName>
        <ecNumber evidence="4">2.1.1.-</ecNumber>
    </recommendedName>
</protein>
<dbReference type="GO" id="GO:0005737">
    <property type="term" value="C:cytoplasm"/>
    <property type="evidence" value="ECO:0007669"/>
    <property type="project" value="TreeGrafter"/>
</dbReference>
<keyword evidence="3" id="KW-0808">Transferase</keyword>
<dbReference type="InterPro" id="IPR029063">
    <property type="entry name" value="SAM-dependent_MTases_sf"/>
</dbReference>
<dbReference type="EMBL" id="APBQ01000005">
    <property type="protein sequence ID" value="ENY79619.1"/>
    <property type="molecule type" value="Genomic_DNA"/>
</dbReference>
<dbReference type="GO" id="GO:0003677">
    <property type="term" value="F:DNA binding"/>
    <property type="evidence" value="ECO:0007669"/>
    <property type="project" value="InterPro"/>
</dbReference>
<reference evidence="6 7" key="1">
    <citation type="submission" date="2013-02" db="EMBL/GenBank/DDBJ databases">
        <title>Insights into the proteome of triclosan-resistant Pseudomonas putida TRO1, isolated from activated sludge.</title>
        <authorList>
            <person name="Lolas I.B."/>
            <person name="Almeida B."/>
            <person name="Starnawski P.M."/>
            <person name="Soenderkaer M."/>
            <person name="Nielsen K.L."/>
            <person name="Nielsen J.L."/>
        </authorList>
    </citation>
    <scope>NUCLEOTIDE SEQUENCE [LARGE SCALE GENOMIC DNA]</scope>
    <source>
        <strain evidence="6 7">TRO1</strain>
    </source>
</reference>
<evidence type="ECO:0000313" key="7">
    <source>
        <dbReference type="Proteomes" id="UP000013237"/>
    </source>
</evidence>
<evidence type="ECO:0000256" key="1">
    <source>
        <dbReference type="ARBA" id="ARBA00006594"/>
    </source>
</evidence>
<evidence type="ECO:0000256" key="4">
    <source>
        <dbReference type="RuleBase" id="RU362026"/>
    </source>
</evidence>
<comment type="similarity">
    <text evidence="1 4">Belongs to the N(4)/N(6)-methyltransferase family.</text>
</comment>
<dbReference type="EC" id="2.1.1.-" evidence="4"/>
<dbReference type="PANTHER" id="PTHR13370">
    <property type="entry name" value="RNA METHYLASE-RELATED"/>
    <property type="match status" value="1"/>
</dbReference>
<keyword evidence="2 6" id="KW-0489">Methyltransferase</keyword>